<reference evidence="3 4" key="1">
    <citation type="submission" date="2018-09" db="EMBL/GenBank/DDBJ databases">
        <title>Genome sequencing of Nocardioides immobilis CCTCC AB 2017083 for comparison to Nocardioides silvaticus.</title>
        <authorList>
            <person name="Li C."/>
            <person name="Wang G."/>
        </authorList>
    </citation>
    <scope>NUCLEOTIDE SEQUENCE [LARGE SCALE GENOMIC DNA]</scope>
    <source>
        <strain evidence="3 4">CCTCC AB 2017083</strain>
    </source>
</reference>
<feature type="chain" id="PRO_5019054538" evidence="2">
    <location>
        <begin position="29"/>
        <end position="161"/>
    </location>
</feature>
<dbReference type="AlphaFoldDB" id="A0A417XW44"/>
<dbReference type="EMBL" id="QXGH01000031">
    <property type="protein sequence ID" value="RHW24586.1"/>
    <property type="molecule type" value="Genomic_DNA"/>
</dbReference>
<evidence type="ECO:0000313" key="4">
    <source>
        <dbReference type="Proteomes" id="UP000283644"/>
    </source>
</evidence>
<accession>A0A417XW44</accession>
<keyword evidence="4" id="KW-1185">Reference proteome</keyword>
<keyword evidence="2" id="KW-0732">Signal</keyword>
<proteinExistence type="predicted"/>
<feature type="signal peptide" evidence="2">
    <location>
        <begin position="1"/>
        <end position="28"/>
    </location>
</feature>
<dbReference type="Proteomes" id="UP000283644">
    <property type="component" value="Unassembled WGS sequence"/>
</dbReference>
<sequence>MSTRTLALATALATAPAAVVLAAAPAQAAGHTVVFMNGSQMVVQSGAGGANWITINNATLPNGGPAYLVRDNTPGATMTTTSPCQVASSASVMCPKSLVSSYDVTSGDLNDVIQFPALALAGVVHAGAATIGSSREPVRRTSSETPAATPSTIAPGPRPCR</sequence>
<feature type="compositionally biased region" description="Low complexity" evidence="1">
    <location>
        <begin position="143"/>
        <end position="155"/>
    </location>
</feature>
<organism evidence="3 4">
    <name type="scientific">Nocardioides immobilis</name>
    <dbReference type="NCBI Taxonomy" id="2049295"/>
    <lineage>
        <taxon>Bacteria</taxon>
        <taxon>Bacillati</taxon>
        <taxon>Actinomycetota</taxon>
        <taxon>Actinomycetes</taxon>
        <taxon>Propionibacteriales</taxon>
        <taxon>Nocardioidaceae</taxon>
        <taxon>Nocardioides</taxon>
    </lineage>
</organism>
<evidence type="ECO:0000313" key="3">
    <source>
        <dbReference type="EMBL" id="RHW24586.1"/>
    </source>
</evidence>
<evidence type="ECO:0000256" key="2">
    <source>
        <dbReference type="SAM" id="SignalP"/>
    </source>
</evidence>
<name>A0A417XW44_9ACTN</name>
<evidence type="ECO:0000256" key="1">
    <source>
        <dbReference type="SAM" id="MobiDB-lite"/>
    </source>
</evidence>
<dbReference type="RefSeq" id="WP_118927815.1">
    <property type="nucleotide sequence ID" value="NZ_QXGH01000031.1"/>
</dbReference>
<protein>
    <submittedName>
        <fullName evidence="3">Uncharacterized protein</fullName>
    </submittedName>
</protein>
<gene>
    <name evidence="3" type="ORF">D0Z08_24015</name>
</gene>
<comment type="caution">
    <text evidence="3">The sequence shown here is derived from an EMBL/GenBank/DDBJ whole genome shotgun (WGS) entry which is preliminary data.</text>
</comment>
<feature type="region of interest" description="Disordered" evidence="1">
    <location>
        <begin position="132"/>
        <end position="161"/>
    </location>
</feature>